<evidence type="ECO:0000313" key="5">
    <source>
        <dbReference type="Proteomes" id="UP000504618"/>
    </source>
</evidence>
<dbReference type="InterPro" id="IPR001611">
    <property type="entry name" value="Leu-rich_rpt"/>
</dbReference>
<dbReference type="InterPro" id="IPR050216">
    <property type="entry name" value="LRR_domain-containing"/>
</dbReference>
<dbReference type="OrthoDB" id="17912at2759"/>
<dbReference type="RefSeq" id="XP_024886113.1">
    <property type="nucleotide sequence ID" value="XM_025030345.1"/>
</dbReference>
<dbReference type="SUPFAM" id="SSF52058">
    <property type="entry name" value="L domain-like"/>
    <property type="match status" value="1"/>
</dbReference>
<reference evidence="6" key="1">
    <citation type="submission" date="2025-08" db="UniProtKB">
        <authorList>
            <consortium name="RefSeq"/>
        </authorList>
    </citation>
    <scope>IDENTIFICATION</scope>
    <source>
        <tissue evidence="6">Whole body</tissue>
    </source>
</reference>
<organism evidence="5 6">
    <name type="scientific">Temnothorax curvispinosus</name>
    <dbReference type="NCBI Taxonomy" id="300111"/>
    <lineage>
        <taxon>Eukaryota</taxon>
        <taxon>Metazoa</taxon>
        <taxon>Ecdysozoa</taxon>
        <taxon>Arthropoda</taxon>
        <taxon>Hexapoda</taxon>
        <taxon>Insecta</taxon>
        <taxon>Pterygota</taxon>
        <taxon>Neoptera</taxon>
        <taxon>Endopterygota</taxon>
        <taxon>Hymenoptera</taxon>
        <taxon>Apocrita</taxon>
        <taxon>Aculeata</taxon>
        <taxon>Formicoidea</taxon>
        <taxon>Formicidae</taxon>
        <taxon>Myrmicinae</taxon>
        <taxon>Temnothorax</taxon>
    </lineage>
</organism>
<protein>
    <submittedName>
        <fullName evidence="6">Leucine-rich repeat protein 1</fullName>
    </submittedName>
</protein>
<dbReference type="AlphaFoldDB" id="A0A6J1QW50"/>
<dbReference type="GeneID" id="112463776"/>
<accession>A0A6J1QW50</accession>
<evidence type="ECO:0000256" key="2">
    <source>
        <dbReference type="ARBA" id="ARBA00022737"/>
    </source>
</evidence>
<dbReference type="Proteomes" id="UP000504618">
    <property type="component" value="Unplaced"/>
</dbReference>
<dbReference type="Gene3D" id="3.80.10.10">
    <property type="entry name" value="Ribonuclease Inhibitor"/>
    <property type="match status" value="2"/>
</dbReference>
<keyword evidence="5" id="KW-1185">Reference proteome</keyword>
<keyword evidence="1" id="KW-0433">Leucine-rich repeat</keyword>
<dbReference type="InterPro" id="IPR057437">
    <property type="entry name" value="PIF1/LRR1_PH"/>
</dbReference>
<dbReference type="PRINTS" id="PR00019">
    <property type="entry name" value="LEURICHRPT"/>
</dbReference>
<evidence type="ECO:0000259" key="4">
    <source>
        <dbReference type="Pfam" id="PF25344"/>
    </source>
</evidence>
<keyword evidence="2" id="KW-0677">Repeat</keyword>
<dbReference type="Pfam" id="PF00560">
    <property type="entry name" value="LRR_1"/>
    <property type="match status" value="1"/>
</dbReference>
<gene>
    <name evidence="6" type="primary">LOC112463776</name>
</gene>
<dbReference type="SMART" id="SM00369">
    <property type="entry name" value="LRR_TYP"/>
    <property type="match status" value="3"/>
</dbReference>
<dbReference type="CTD" id="34449"/>
<dbReference type="Pfam" id="PF13855">
    <property type="entry name" value="LRR_8"/>
    <property type="match status" value="1"/>
</dbReference>
<evidence type="ECO:0000256" key="3">
    <source>
        <dbReference type="ARBA" id="ARBA00023242"/>
    </source>
</evidence>
<dbReference type="PROSITE" id="PS51450">
    <property type="entry name" value="LRR"/>
    <property type="match status" value="1"/>
</dbReference>
<dbReference type="PANTHER" id="PTHR48051:SF46">
    <property type="entry name" value="LEUCINE RICH REPEAT-CONTAINING DOMAIN PROTEIN"/>
    <property type="match status" value="1"/>
</dbReference>
<dbReference type="SMART" id="SM00364">
    <property type="entry name" value="LRR_BAC"/>
    <property type="match status" value="4"/>
</dbReference>
<dbReference type="InterPro" id="IPR032675">
    <property type="entry name" value="LRR_dom_sf"/>
</dbReference>
<dbReference type="Pfam" id="PF25344">
    <property type="entry name" value="PH_LRR1"/>
    <property type="match status" value="1"/>
</dbReference>
<name>A0A6J1QW50_9HYME</name>
<dbReference type="GO" id="GO:0005737">
    <property type="term" value="C:cytoplasm"/>
    <property type="evidence" value="ECO:0007669"/>
    <property type="project" value="TreeGrafter"/>
</dbReference>
<dbReference type="PANTHER" id="PTHR48051">
    <property type="match status" value="1"/>
</dbReference>
<keyword evidence="3" id="KW-0539">Nucleus</keyword>
<feature type="domain" description="PIF1/LRR1 pleckstrin homology" evidence="4">
    <location>
        <begin position="1"/>
        <end position="111"/>
    </location>
</feature>
<sequence>MKFHCTVEIHDRTLSVCSQRRSQSILAFTKKSDRNNEVYLYLQTRQKKQGTRYQIVNNVEQVFTKFIADGKVTIRLTRPCHDLIIQSTSIHVKSFIHVLNLIRNAQFQHHDMVVKDIVKSVTLTPNVFFNSSEFCLVKTKVVVNKKSEYPTLQGFPRTTEQLILRGLDRKSFDRQILRLQSLNVLDLSDNKISYLPREVGTLPHLQQLVLSRNTLGKSPGSKWAWLEQTAIKHTLQFLDISDNSLTELPIQIRNLNALAHLKVSQNELAYLPHNIGALRNLKVLDVARNRLSYLPATITHLRLQFLDVTENPFTHDTKTYVHGTESTTSIRMPSLVDVSAKSILKSRITYDASTIPYTLVEYLDEAKCCYLCRTACFACYIRKLIRLPLLLVEIKTSVGTALKFESYFCSLPCASTYPV</sequence>
<dbReference type="InterPro" id="IPR003591">
    <property type="entry name" value="Leu-rich_rpt_typical-subtyp"/>
</dbReference>
<evidence type="ECO:0000313" key="6">
    <source>
        <dbReference type="RefSeq" id="XP_024886113.1"/>
    </source>
</evidence>
<proteinExistence type="predicted"/>
<evidence type="ECO:0000256" key="1">
    <source>
        <dbReference type="ARBA" id="ARBA00022614"/>
    </source>
</evidence>